<dbReference type="Proteomes" id="UP000694680">
    <property type="component" value="Chromosome 1"/>
</dbReference>
<sequence length="158" mass="18375">MWFLRLEARVKLLPHTGHSNFSPRWIFSCSRRRPDWLKLLSHTEQWYGFSPVCVSRCRFMAPEWAKLFPQSGQEKGFSPVCTLSSPGATNDLSQCVQLYGFSPVCVRMWVVRVHCCENVFPQSEQWYGVMPVWRRSCLTSVPDKQGKGLSPECVRRCR</sequence>
<dbReference type="Ensembl" id="ENSGWIT00000054248.1">
    <property type="protein sequence ID" value="ENSGWIP00000050220.1"/>
    <property type="gene ID" value="ENSGWIG00000024433.1"/>
</dbReference>
<keyword evidence="2" id="KW-1185">Reference proteome</keyword>
<proteinExistence type="predicted"/>
<dbReference type="AlphaFoldDB" id="A0A8C5NEY5"/>
<evidence type="ECO:0000313" key="1">
    <source>
        <dbReference type="Ensembl" id="ENSGWIP00000050220.1"/>
    </source>
</evidence>
<accession>A0A8C5NEY5</accession>
<reference evidence="1" key="1">
    <citation type="submission" date="2020-06" db="EMBL/GenBank/DDBJ databases">
        <authorList>
            <consortium name="Wellcome Sanger Institute Data Sharing"/>
        </authorList>
    </citation>
    <scope>NUCLEOTIDE SEQUENCE [LARGE SCALE GENOMIC DNA]</scope>
</reference>
<reference evidence="1" key="3">
    <citation type="submission" date="2025-09" db="UniProtKB">
        <authorList>
            <consortium name="Ensembl"/>
        </authorList>
    </citation>
    <scope>IDENTIFICATION</scope>
</reference>
<evidence type="ECO:0000313" key="2">
    <source>
        <dbReference type="Proteomes" id="UP000694680"/>
    </source>
</evidence>
<reference evidence="1" key="2">
    <citation type="submission" date="2025-08" db="UniProtKB">
        <authorList>
            <consortium name="Ensembl"/>
        </authorList>
    </citation>
    <scope>IDENTIFICATION</scope>
</reference>
<protein>
    <submittedName>
        <fullName evidence="1">Uncharacterized protein</fullName>
    </submittedName>
</protein>
<organism evidence="1 2">
    <name type="scientific">Gouania willdenowi</name>
    <name type="common">Blunt-snouted clingfish</name>
    <name type="synonym">Lepadogaster willdenowi</name>
    <dbReference type="NCBI Taxonomy" id="441366"/>
    <lineage>
        <taxon>Eukaryota</taxon>
        <taxon>Metazoa</taxon>
        <taxon>Chordata</taxon>
        <taxon>Craniata</taxon>
        <taxon>Vertebrata</taxon>
        <taxon>Euteleostomi</taxon>
        <taxon>Actinopterygii</taxon>
        <taxon>Neopterygii</taxon>
        <taxon>Teleostei</taxon>
        <taxon>Neoteleostei</taxon>
        <taxon>Acanthomorphata</taxon>
        <taxon>Ovalentaria</taxon>
        <taxon>Blenniimorphae</taxon>
        <taxon>Blenniiformes</taxon>
        <taxon>Gobiesocoidei</taxon>
        <taxon>Gobiesocidae</taxon>
        <taxon>Gobiesocinae</taxon>
        <taxon>Gouania</taxon>
    </lineage>
</organism>
<name>A0A8C5NEY5_GOUWI</name>